<feature type="region of interest" description="Disordered" evidence="1">
    <location>
        <begin position="22"/>
        <end position="49"/>
    </location>
</feature>
<keyword evidence="2" id="KW-1133">Transmembrane helix</keyword>
<dbReference type="InterPro" id="IPR029063">
    <property type="entry name" value="SAM-dependent_MTases_sf"/>
</dbReference>
<dbReference type="SUPFAM" id="SSF53335">
    <property type="entry name" value="S-adenosyl-L-methionine-dependent methyltransferases"/>
    <property type="match status" value="1"/>
</dbReference>
<keyword evidence="2" id="KW-0472">Membrane</keyword>
<organism evidence="4 5">
    <name type="scientific">Elliptochloris bilobata</name>
    <dbReference type="NCBI Taxonomy" id="381761"/>
    <lineage>
        <taxon>Eukaryota</taxon>
        <taxon>Viridiplantae</taxon>
        <taxon>Chlorophyta</taxon>
        <taxon>core chlorophytes</taxon>
        <taxon>Trebouxiophyceae</taxon>
        <taxon>Trebouxiophyceae incertae sedis</taxon>
        <taxon>Elliptochloris clade</taxon>
        <taxon>Elliptochloris</taxon>
    </lineage>
</organism>
<comment type="caution">
    <text evidence="4">The sequence shown here is derived from an EMBL/GenBank/DDBJ whole genome shotgun (WGS) entry which is preliminary data.</text>
</comment>
<reference evidence="4 5" key="1">
    <citation type="journal article" date="2024" name="Nat. Commun.">
        <title>Phylogenomics reveals the evolutionary origins of lichenization in chlorophyte algae.</title>
        <authorList>
            <person name="Puginier C."/>
            <person name="Libourel C."/>
            <person name="Otte J."/>
            <person name="Skaloud P."/>
            <person name="Haon M."/>
            <person name="Grisel S."/>
            <person name="Petersen M."/>
            <person name="Berrin J.G."/>
            <person name="Delaux P.M."/>
            <person name="Dal Grande F."/>
            <person name="Keller J."/>
        </authorList>
    </citation>
    <scope>NUCLEOTIDE SEQUENCE [LARGE SCALE GENOMIC DNA]</scope>
    <source>
        <strain evidence="4 5">SAG 245.80</strain>
    </source>
</reference>
<protein>
    <recommendedName>
        <fullName evidence="6">S-adenosyl-L-methionine-dependent methyltransferase</fullName>
    </recommendedName>
</protein>
<evidence type="ECO:0000313" key="4">
    <source>
        <dbReference type="EMBL" id="KAK9836318.1"/>
    </source>
</evidence>
<proteinExistence type="predicted"/>
<keyword evidence="3" id="KW-0732">Signal</keyword>
<dbReference type="Proteomes" id="UP001445335">
    <property type="component" value="Unassembled WGS sequence"/>
</dbReference>
<evidence type="ECO:0000256" key="3">
    <source>
        <dbReference type="SAM" id="SignalP"/>
    </source>
</evidence>
<sequence length="352" mass="37729">MWGAALLVTVCCSVAAASVARDQGPSPLHNSTAKAAHRAGQSRDDSGEIHHKHQDIYSKYLAPIKANSPHLLELGLGCSSNAAALRQRYPASATVSFVEADAACAKEHEANITASTLGKPYHGTVDNGTLLNSIRADSESFGGFDVIIVARGHSAEQMLASIKSLWHALKSGGIYIVEDISENYAEKPFGDKGTFVAFVKNAIDIVHCRTKPARTGLSSSVRREFKAFCAANPMDIVSVECQPEACVLAKGRATNASDEAERADSRAERMLESGGGAESLAAQLLARQEVAYRRLKIVAAHMPAFDLGWIVAVSALASVCASLGLYASAVWRQWRRDVYRAQFIRSRDTSPA</sequence>
<dbReference type="Gene3D" id="3.40.50.150">
    <property type="entry name" value="Vaccinia Virus protein VP39"/>
    <property type="match status" value="1"/>
</dbReference>
<feature type="signal peptide" evidence="3">
    <location>
        <begin position="1"/>
        <end position="16"/>
    </location>
</feature>
<evidence type="ECO:0000256" key="1">
    <source>
        <dbReference type="SAM" id="MobiDB-lite"/>
    </source>
</evidence>
<feature type="transmembrane region" description="Helical" evidence="2">
    <location>
        <begin position="307"/>
        <end position="331"/>
    </location>
</feature>
<accession>A0AAW1RR96</accession>
<keyword evidence="2" id="KW-0812">Transmembrane</keyword>
<feature type="chain" id="PRO_5043889702" description="S-adenosyl-L-methionine-dependent methyltransferase" evidence="3">
    <location>
        <begin position="17"/>
        <end position="352"/>
    </location>
</feature>
<dbReference type="EMBL" id="JALJOU010000025">
    <property type="protein sequence ID" value="KAK9836318.1"/>
    <property type="molecule type" value="Genomic_DNA"/>
</dbReference>
<evidence type="ECO:0008006" key="6">
    <source>
        <dbReference type="Google" id="ProtNLM"/>
    </source>
</evidence>
<evidence type="ECO:0000256" key="2">
    <source>
        <dbReference type="SAM" id="Phobius"/>
    </source>
</evidence>
<gene>
    <name evidence="4" type="ORF">WJX81_004714</name>
</gene>
<name>A0AAW1RR96_9CHLO</name>
<dbReference type="AlphaFoldDB" id="A0AAW1RR96"/>
<evidence type="ECO:0000313" key="5">
    <source>
        <dbReference type="Proteomes" id="UP001445335"/>
    </source>
</evidence>
<keyword evidence="5" id="KW-1185">Reference proteome</keyword>